<dbReference type="EMBL" id="KN294014">
    <property type="protein sequence ID" value="EEH36943.2"/>
    <property type="molecule type" value="Genomic_DNA"/>
</dbReference>
<dbReference type="GeneID" id="9094061"/>
<dbReference type="RefSeq" id="XP_015700644.1">
    <property type="nucleotide sequence ID" value="XM_015846209.1"/>
</dbReference>
<dbReference type="OrthoDB" id="5145117at2759"/>
<protein>
    <submittedName>
        <fullName evidence="1">Uncharacterized protein</fullName>
    </submittedName>
</protein>
<dbReference type="Proteomes" id="UP000002059">
    <property type="component" value="Partially assembled WGS sequence"/>
</dbReference>
<evidence type="ECO:0000313" key="2">
    <source>
        <dbReference type="Proteomes" id="UP000002059"/>
    </source>
</evidence>
<name>C1H9C0_PARBA</name>
<accession>C1H9C0</accession>
<dbReference type="KEGG" id="pbl:PAAG_07361"/>
<gene>
    <name evidence="1" type="ORF">PAAG_07361</name>
</gene>
<reference evidence="1 2" key="1">
    <citation type="journal article" date="2011" name="PLoS Genet.">
        <title>Comparative genomic analysis of human fungal pathogens causing paracoccidioidomycosis.</title>
        <authorList>
            <person name="Desjardins C.A."/>
            <person name="Champion M.D."/>
            <person name="Holder J.W."/>
            <person name="Muszewska A."/>
            <person name="Goldberg J."/>
            <person name="Bailao A.M."/>
            <person name="Brigido M.M."/>
            <person name="Ferreira M.E."/>
            <person name="Garcia A.M."/>
            <person name="Grynberg M."/>
            <person name="Gujja S."/>
            <person name="Heiman D.I."/>
            <person name="Henn M.R."/>
            <person name="Kodira C.D."/>
            <person name="Leon-Narvaez H."/>
            <person name="Longo L.V."/>
            <person name="Ma L.J."/>
            <person name="Malavazi I."/>
            <person name="Matsuo A.L."/>
            <person name="Morais F.V."/>
            <person name="Pereira M."/>
            <person name="Rodriguez-Brito S."/>
            <person name="Sakthikumar S."/>
            <person name="Salem-Izacc S.M."/>
            <person name="Sykes S.M."/>
            <person name="Teixeira M.M."/>
            <person name="Vallejo M.C."/>
            <person name="Walter M.E."/>
            <person name="Yandava C."/>
            <person name="Young S."/>
            <person name="Zeng Q."/>
            <person name="Zucker J."/>
            <person name="Felipe M.S."/>
            <person name="Goldman G.H."/>
            <person name="Haas B.J."/>
            <person name="McEwen J.G."/>
            <person name="Nino-Vega G."/>
            <person name="Puccia R."/>
            <person name="San-Blas G."/>
            <person name="Soares C.M."/>
            <person name="Birren B.W."/>
            <person name="Cuomo C.A."/>
        </authorList>
    </citation>
    <scope>NUCLEOTIDE SEQUENCE [LARGE SCALE GENOMIC DNA]</scope>
    <source>
        <strain evidence="2">ATCC MYA-826 / Pb01</strain>
    </source>
</reference>
<evidence type="ECO:0000313" key="1">
    <source>
        <dbReference type="EMBL" id="EEH36943.2"/>
    </source>
</evidence>
<keyword evidence="2" id="KW-1185">Reference proteome</keyword>
<dbReference type="AlphaFoldDB" id="C1H9C0"/>
<dbReference type="HOGENOM" id="CLU_2400312_0_0_1"/>
<proteinExistence type="predicted"/>
<sequence length="93" mass="10963">MAAMQFYSNTSLDTEDDDEILEKAKETTNSENSRRKFARQRTPYMVKMAQGHRLIVSSFFVRKHQIKFPGALGLYKAGRYHKNGMYTRRMEHL</sequence>
<dbReference type="VEuPathDB" id="FungiDB:PAAG_07361"/>
<organism evidence="1 2">
    <name type="scientific">Paracoccidioides lutzii (strain ATCC MYA-826 / Pb01)</name>
    <name type="common">Paracoccidioides brasiliensis</name>
    <dbReference type="NCBI Taxonomy" id="502779"/>
    <lineage>
        <taxon>Eukaryota</taxon>
        <taxon>Fungi</taxon>
        <taxon>Dikarya</taxon>
        <taxon>Ascomycota</taxon>
        <taxon>Pezizomycotina</taxon>
        <taxon>Eurotiomycetes</taxon>
        <taxon>Eurotiomycetidae</taxon>
        <taxon>Onygenales</taxon>
        <taxon>Ajellomycetaceae</taxon>
        <taxon>Paracoccidioides</taxon>
    </lineage>
</organism>
<dbReference type="eggNOG" id="ENOG502RR2F">
    <property type="taxonomic scope" value="Eukaryota"/>
</dbReference>